<evidence type="ECO:0000256" key="18">
    <source>
        <dbReference type="ARBA" id="ARBA00047493"/>
    </source>
</evidence>
<dbReference type="InterPro" id="IPR018109">
    <property type="entry name" value="Folylpolyglutamate_synth_CS"/>
</dbReference>
<dbReference type="GO" id="GO:0005524">
    <property type="term" value="F:ATP binding"/>
    <property type="evidence" value="ECO:0007669"/>
    <property type="project" value="UniProtKB-KW"/>
</dbReference>
<dbReference type="STRING" id="989403.SAMN05421798_102297"/>
<dbReference type="PANTHER" id="PTHR11136">
    <property type="entry name" value="FOLYLPOLYGLUTAMATE SYNTHASE-RELATED"/>
    <property type="match status" value="1"/>
</dbReference>
<dbReference type="InterPro" id="IPR004101">
    <property type="entry name" value="Mur_ligase_C"/>
</dbReference>
<evidence type="ECO:0000256" key="4">
    <source>
        <dbReference type="ARBA" id="ARBA00005150"/>
    </source>
</evidence>
<dbReference type="Gene3D" id="3.40.1190.10">
    <property type="entry name" value="Mur-like, catalytic domain"/>
    <property type="match status" value="1"/>
</dbReference>
<evidence type="ECO:0000259" key="24">
    <source>
        <dbReference type="Pfam" id="PF08245"/>
    </source>
</evidence>
<comment type="similarity">
    <text evidence="5 22">Belongs to the folylpolyglutamate synthase family.</text>
</comment>
<evidence type="ECO:0000256" key="6">
    <source>
        <dbReference type="ARBA" id="ARBA00013023"/>
    </source>
</evidence>
<dbReference type="InterPro" id="IPR036565">
    <property type="entry name" value="Mur-like_cat_sf"/>
</dbReference>
<dbReference type="InterPro" id="IPR036615">
    <property type="entry name" value="Mur_ligase_C_dom_sf"/>
</dbReference>
<dbReference type="EC" id="6.3.2.17" evidence="7"/>
<evidence type="ECO:0000313" key="25">
    <source>
        <dbReference type="EMBL" id="KZL19458.1"/>
    </source>
</evidence>
<keyword evidence="26" id="KW-1185">Reference proteome</keyword>
<evidence type="ECO:0000256" key="16">
    <source>
        <dbReference type="ARBA" id="ARBA00030592"/>
    </source>
</evidence>
<dbReference type="OrthoDB" id="9809356at2"/>
<dbReference type="GO" id="GO:0008841">
    <property type="term" value="F:dihydrofolate synthase activity"/>
    <property type="evidence" value="ECO:0007669"/>
    <property type="project" value="UniProtKB-EC"/>
</dbReference>
<comment type="catalytic activity">
    <reaction evidence="19">
        <text>10-formyltetrahydrofolyl-(gamma-L-Glu)(n) + L-glutamate + ATP = 10-formyltetrahydrofolyl-(gamma-L-Glu)(n+1) + ADP + phosphate + H(+)</text>
        <dbReference type="Rhea" id="RHEA:51904"/>
        <dbReference type="Rhea" id="RHEA-COMP:13088"/>
        <dbReference type="Rhea" id="RHEA-COMP:14300"/>
        <dbReference type="ChEBI" id="CHEBI:15378"/>
        <dbReference type="ChEBI" id="CHEBI:29985"/>
        <dbReference type="ChEBI" id="CHEBI:30616"/>
        <dbReference type="ChEBI" id="CHEBI:43474"/>
        <dbReference type="ChEBI" id="CHEBI:134413"/>
        <dbReference type="ChEBI" id="CHEBI:456216"/>
        <dbReference type="EC" id="6.3.2.17"/>
    </reaction>
</comment>
<comment type="function">
    <text evidence="2">Functions in two distinct reactions of the de novo folate biosynthetic pathway. Catalyzes the addition of a glutamate residue to dihydropteroate (7,8-dihydropteroate or H2Pte) to form dihydrofolate (7,8-dihydrofolate monoglutamate or H2Pte-Glu). Also catalyzes successive additions of L-glutamate to tetrahydrofolate or 10-formyltetrahydrofolate or 5,10-methylenetetrahydrofolate, leading to folylpolyglutamate derivatives.</text>
</comment>
<evidence type="ECO:0000256" key="22">
    <source>
        <dbReference type="PIRNR" id="PIRNR001563"/>
    </source>
</evidence>
<evidence type="ECO:0000256" key="14">
    <source>
        <dbReference type="ARBA" id="ARBA00022909"/>
    </source>
</evidence>
<evidence type="ECO:0000256" key="21">
    <source>
        <dbReference type="ARBA" id="ARBA00049161"/>
    </source>
</evidence>
<keyword evidence="11 22" id="KW-0547">Nucleotide-binding</keyword>
<proteinExistence type="inferred from homology"/>
<dbReference type="GO" id="GO:0005737">
    <property type="term" value="C:cytoplasm"/>
    <property type="evidence" value="ECO:0007669"/>
    <property type="project" value="TreeGrafter"/>
</dbReference>
<evidence type="ECO:0000256" key="11">
    <source>
        <dbReference type="ARBA" id="ARBA00022741"/>
    </source>
</evidence>
<evidence type="ECO:0000256" key="8">
    <source>
        <dbReference type="ARBA" id="ARBA00019357"/>
    </source>
</evidence>
<dbReference type="Pfam" id="PF02875">
    <property type="entry name" value="Mur_ligase_C"/>
    <property type="match status" value="1"/>
</dbReference>
<dbReference type="UniPathway" id="UPA00077">
    <property type="reaction ID" value="UER00157"/>
</dbReference>
<dbReference type="Gene3D" id="3.90.190.20">
    <property type="entry name" value="Mur ligase, C-terminal domain"/>
    <property type="match status" value="1"/>
</dbReference>
<dbReference type="NCBIfam" id="TIGR01499">
    <property type="entry name" value="folC"/>
    <property type="match status" value="1"/>
</dbReference>
<dbReference type="EMBL" id="LMCB01000013">
    <property type="protein sequence ID" value="KZL19458.1"/>
    <property type="molecule type" value="Genomic_DNA"/>
</dbReference>
<dbReference type="AlphaFoldDB" id="A0A165Z2J4"/>
<dbReference type="InterPro" id="IPR013221">
    <property type="entry name" value="Mur_ligase_cen"/>
</dbReference>
<dbReference type="PROSITE" id="PS01012">
    <property type="entry name" value="FOLYLPOLYGLU_SYNT_2"/>
    <property type="match status" value="1"/>
</dbReference>
<protein>
    <recommendedName>
        <fullName evidence="8">Dihydrofolate synthase/folylpolyglutamate synthase</fullName>
        <ecNumber evidence="6">6.3.2.12</ecNumber>
        <ecNumber evidence="7">6.3.2.17</ecNumber>
    </recommendedName>
    <alternativeName>
        <fullName evidence="17">Folylpoly-gamma-glutamate synthetase-dihydrofolate synthetase</fullName>
    </alternativeName>
    <alternativeName>
        <fullName evidence="15">Folylpolyglutamate synthetase</fullName>
    </alternativeName>
    <alternativeName>
        <fullName evidence="16">Tetrahydrofolylpolyglutamate synthase</fullName>
    </alternativeName>
</protein>
<comment type="caution">
    <text evidence="25">The sequence shown here is derived from an EMBL/GenBank/DDBJ whole genome shotgun (WGS) entry which is preliminary data.</text>
</comment>
<comment type="catalytic activity">
    <reaction evidence="20">
        <text>(6R)-5,10-methylenetetrahydrofolyl-(gamma-L-Glu)(n) + L-glutamate + ATP = (6R)-5,10-methylenetetrahydrofolyl-(gamma-L-Glu)(n+1) + ADP + phosphate + H(+)</text>
        <dbReference type="Rhea" id="RHEA:51912"/>
        <dbReference type="Rhea" id="RHEA-COMP:13257"/>
        <dbReference type="Rhea" id="RHEA-COMP:13258"/>
        <dbReference type="ChEBI" id="CHEBI:15378"/>
        <dbReference type="ChEBI" id="CHEBI:29985"/>
        <dbReference type="ChEBI" id="CHEBI:30616"/>
        <dbReference type="ChEBI" id="CHEBI:43474"/>
        <dbReference type="ChEBI" id="CHEBI:136572"/>
        <dbReference type="ChEBI" id="CHEBI:456216"/>
        <dbReference type="EC" id="6.3.2.17"/>
    </reaction>
</comment>
<evidence type="ECO:0000256" key="7">
    <source>
        <dbReference type="ARBA" id="ARBA00013025"/>
    </source>
</evidence>
<reference evidence="25 26" key="1">
    <citation type="journal article" date="2016" name="Front. Microbiol.">
        <title>Comparative Genomic Analysis Reveals a Diverse Repertoire of Genes Involved in Prokaryote-Eukaryote Interactions within the Pseudovibrio Genus.</title>
        <authorList>
            <person name="Romano S."/>
            <person name="Fernandez-Guerra A."/>
            <person name="Reen F.J."/>
            <person name="Glockner F.O."/>
            <person name="Crowley S.P."/>
            <person name="O'Sullivan O."/>
            <person name="Cotter P.D."/>
            <person name="Adams C."/>
            <person name="Dobson A.D."/>
            <person name="O'Gara F."/>
        </authorList>
    </citation>
    <scope>NUCLEOTIDE SEQUENCE [LARGE SCALE GENOMIC DNA]</scope>
    <source>
        <strain evidence="25 26">Ad2</strain>
    </source>
</reference>
<evidence type="ECO:0000256" key="15">
    <source>
        <dbReference type="ARBA" id="ARBA00030048"/>
    </source>
</evidence>
<keyword evidence="9 22" id="KW-0436">Ligase</keyword>
<sequence length="441" mass="46818">MNKVNAALDRLMKLHPDEIDLSLDRMKRVLAALGSPEKCVPPVFHIAGTNGKGSTGASVRALLEAQGKAVHVYSSPHLVRFNERVRLGNTGGFVDDAPLLAAIERVEAANDGHELTFFEATTAVAFCLFADSPADFLVLEVGLGGVLDATNVIDEPLVSVITPISKDHENFLGDDLEGIALEKAGIIKPGRPVVVGTQIDALRGVIERQAAQKRAPISIQGQEFSAWEEGGRLVYQDESGLMDLAPPKLAGFHQIANSGLALAALRAAGLLESEAARSACDKALRSINWPARMQPLYEGALLDQLPAQSEVWVDGGHNPGAAKVIASFLADLTDKASRPTYLVMGMMTTKDPKGFFQQFEGLAKHVLCVPLSTSSAGRSPVELAEIAREAGLSASAHDAIDDAILEVVQRSTEEGEAPRVLFGGSLYLAGEVLDKNGTPPQ</sequence>
<evidence type="ECO:0000256" key="9">
    <source>
        <dbReference type="ARBA" id="ARBA00022598"/>
    </source>
</evidence>
<feature type="domain" description="Mur ligase central" evidence="24">
    <location>
        <begin position="46"/>
        <end position="264"/>
    </location>
</feature>
<evidence type="ECO:0000256" key="17">
    <source>
        <dbReference type="ARBA" id="ARBA00032510"/>
    </source>
</evidence>
<dbReference type="EC" id="6.3.2.12" evidence="6"/>
<dbReference type="PATRIC" id="fig|989403.3.peg.1854"/>
<accession>A0A165Z2J4</accession>
<evidence type="ECO:0000256" key="1">
    <source>
        <dbReference type="ARBA" id="ARBA00001946"/>
    </source>
</evidence>
<dbReference type="SUPFAM" id="SSF53244">
    <property type="entry name" value="MurD-like peptide ligases, peptide-binding domain"/>
    <property type="match status" value="1"/>
</dbReference>
<evidence type="ECO:0000259" key="23">
    <source>
        <dbReference type="Pfam" id="PF02875"/>
    </source>
</evidence>
<dbReference type="FunFam" id="3.40.1190.10:FF:000011">
    <property type="entry name" value="Folylpolyglutamate synthase/dihydrofolate synthase"/>
    <property type="match status" value="1"/>
</dbReference>
<dbReference type="InterPro" id="IPR001645">
    <property type="entry name" value="Folylpolyglutamate_synth"/>
</dbReference>
<evidence type="ECO:0000256" key="19">
    <source>
        <dbReference type="ARBA" id="ARBA00047808"/>
    </source>
</evidence>
<evidence type="ECO:0000256" key="5">
    <source>
        <dbReference type="ARBA" id="ARBA00008276"/>
    </source>
</evidence>
<name>A0A165Z2J4_9HYPH</name>
<evidence type="ECO:0000256" key="20">
    <source>
        <dbReference type="ARBA" id="ARBA00049035"/>
    </source>
</evidence>
<evidence type="ECO:0000256" key="13">
    <source>
        <dbReference type="ARBA" id="ARBA00022842"/>
    </source>
</evidence>
<keyword evidence="13" id="KW-0460">Magnesium</keyword>
<dbReference type="RefSeq" id="WP_068004902.1">
    <property type="nucleotide sequence ID" value="NZ_FOFM01000002.1"/>
</dbReference>
<dbReference type="PIRSF" id="PIRSF001563">
    <property type="entry name" value="Folylpolyglu_synth"/>
    <property type="match status" value="1"/>
</dbReference>
<evidence type="ECO:0000256" key="10">
    <source>
        <dbReference type="ARBA" id="ARBA00022723"/>
    </source>
</evidence>
<dbReference type="GO" id="GO:0046872">
    <property type="term" value="F:metal ion binding"/>
    <property type="evidence" value="ECO:0007669"/>
    <property type="project" value="UniProtKB-KW"/>
</dbReference>
<dbReference type="PANTHER" id="PTHR11136:SF0">
    <property type="entry name" value="DIHYDROFOLATE SYNTHETASE-RELATED"/>
    <property type="match status" value="1"/>
</dbReference>
<keyword evidence="10" id="KW-0479">Metal-binding</keyword>
<dbReference type="GO" id="GO:0004326">
    <property type="term" value="F:tetrahydrofolylpolyglutamate synthase activity"/>
    <property type="evidence" value="ECO:0007669"/>
    <property type="project" value="UniProtKB-EC"/>
</dbReference>
<evidence type="ECO:0000313" key="26">
    <source>
        <dbReference type="Proteomes" id="UP000076577"/>
    </source>
</evidence>
<gene>
    <name evidence="25" type="primary">folC</name>
    <name evidence="25" type="ORF">PsAD2_01736</name>
</gene>
<organism evidence="25 26">
    <name type="scientific">Pseudovibrio axinellae</name>
    <dbReference type="NCBI Taxonomy" id="989403"/>
    <lineage>
        <taxon>Bacteria</taxon>
        <taxon>Pseudomonadati</taxon>
        <taxon>Pseudomonadota</taxon>
        <taxon>Alphaproteobacteria</taxon>
        <taxon>Hyphomicrobiales</taxon>
        <taxon>Stappiaceae</taxon>
        <taxon>Pseudovibrio</taxon>
    </lineage>
</organism>
<keyword evidence="14" id="KW-0289">Folate biosynthesis</keyword>
<comment type="catalytic activity">
    <reaction evidence="21">
        <text>7,8-dihydropteroate + L-glutamate + ATP = 7,8-dihydrofolate + ADP + phosphate + H(+)</text>
        <dbReference type="Rhea" id="RHEA:23584"/>
        <dbReference type="ChEBI" id="CHEBI:15378"/>
        <dbReference type="ChEBI" id="CHEBI:17839"/>
        <dbReference type="ChEBI" id="CHEBI:29985"/>
        <dbReference type="ChEBI" id="CHEBI:30616"/>
        <dbReference type="ChEBI" id="CHEBI:43474"/>
        <dbReference type="ChEBI" id="CHEBI:57451"/>
        <dbReference type="ChEBI" id="CHEBI:456216"/>
        <dbReference type="EC" id="6.3.2.12"/>
    </reaction>
</comment>
<comment type="catalytic activity">
    <reaction evidence="18">
        <text>(6S)-5,6,7,8-tetrahydrofolyl-(gamma-L-Glu)(n) + L-glutamate + ATP = (6S)-5,6,7,8-tetrahydrofolyl-(gamma-L-Glu)(n+1) + ADP + phosphate + H(+)</text>
        <dbReference type="Rhea" id="RHEA:10580"/>
        <dbReference type="Rhea" id="RHEA-COMP:14738"/>
        <dbReference type="Rhea" id="RHEA-COMP:14740"/>
        <dbReference type="ChEBI" id="CHEBI:15378"/>
        <dbReference type="ChEBI" id="CHEBI:29985"/>
        <dbReference type="ChEBI" id="CHEBI:30616"/>
        <dbReference type="ChEBI" id="CHEBI:43474"/>
        <dbReference type="ChEBI" id="CHEBI:141005"/>
        <dbReference type="ChEBI" id="CHEBI:456216"/>
        <dbReference type="EC" id="6.3.2.17"/>
    </reaction>
</comment>
<dbReference type="Proteomes" id="UP000076577">
    <property type="component" value="Unassembled WGS sequence"/>
</dbReference>
<evidence type="ECO:0000256" key="12">
    <source>
        <dbReference type="ARBA" id="ARBA00022840"/>
    </source>
</evidence>
<feature type="domain" description="Mur ligase C-terminal" evidence="23">
    <location>
        <begin position="310"/>
        <end position="415"/>
    </location>
</feature>
<keyword evidence="12 22" id="KW-0067">ATP-binding</keyword>
<comment type="pathway">
    <text evidence="4">Cofactor biosynthesis; tetrahydrofolylpolyglutamate biosynthesis.</text>
</comment>
<evidence type="ECO:0000256" key="3">
    <source>
        <dbReference type="ARBA" id="ARBA00004799"/>
    </source>
</evidence>
<comment type="cofactor">
    <cofactor evidence="1">
        <name>Mg(2+)</name>
        <dbReference type="ChEBI" id="CHEBI:18420"/>
    </cofactor>
</comment>
<dbReference type="GO" id="GO:0046654">
    <property type="term" value="P:tetrahydrofolate biosynthetic process"/>
    <property type="evidence" value="ECO:0007669"/>
    <property type="project" value="UniProtKB-UniPathway"/>
</dbReference>
<comment type="pathway">
    <text evidence="3">Cofactor biosynthesis; tetrahydrofolate biosynthesis; 7,8-dihydrofolate from 2-amino-4-hydroxy-6-hydroxymethyl-7,8-dihydropteridine diphosphate and 4-aminobenzoate: step 2/2.</text>
</comment>
<evidence type="ECO:0000256" key="2">
    <source>
        <dbReference type="ARBA" id="ARBA00002714"/>
    </source>
</evidence>
<dbReference type="Pfam" id="PF08245">
    <property type="entry name" value="Mur_ligase_M"/>
    <property type="match status" value="1"/>
</dbReference>
<dbReference type="SUPFAM" id="SSF53623">
    <property type="entry name" value="MurD-like peptide ligases, catalytic domain"/>
    <property type="match status" value="1"/>
</dbReference>
<dbReference type="GO" id="GO:0046656">
    <property type="term" value="P:folic acid biosynthetic process"/>
    <property type="evidence" value="ECO:0007669"/>
    <property type="project" value="UniProtKB-KW"/>
</dbReference>